<accession>A0ABU6VVF9</accession>
<feature type="compositionally biased region" description="Low complexity" evidence="1">
    <location>
        <begin position="33"/>
        <end position="43"/>
    </location>
</feature>
<evidence type="ECO:0000256" key="1">
    <source>
        <dbReference type="SAM" id="MobiDB-lite"/>
    </source>
</evidence>
<feature type="compositionally biased region" description="Basic and acidic residues" evidence="1">
    <location>
        <begin position="46"/>
        <end position="55"/>
    </location>
</feature>
<feature type="compositionally biased region" description="Basic residues" evidence="1">
    <location>
        <begin position="118"/>
        <end position="136"/>
    </location>
</feature>
<keyword evidence="3" id="KW-1185">Reference proteome</keyword>
<dbReference type="EMBL" id="JASCZI010152802">
    <property type="protein sequence ID" value="MED6176698.1"/>
    <property type="molecule type" value="Genomic_DNA"/>
</dbReference>
<comment type="caution">
    <text evidence="2">The sequence shown here is derived from an EMBL/GenBank/DDBJ whole genome shotgun (WGS) entry which is preliminary data.</text>
</comment>
<proteinExistence type="predicted"/>
<reference evidence="2 3" key="1">
    <citation type="journal article" date="2023" name="Plants (Basel)">
        <title>Bridging the Gap: Combining Genomics and Transcriptomics Approaches to Understand Stylosanthes scabra, an Orphan Legume from the Brazilian Caatinga.</title>
        <authorList>
            <person name="Ferreira-Neto J.R.C."/>
            <person name="da Silva M.D."/>
            <person name="Binneck E."/>
            <person name="de Melo N.F."/>
            <person name="da Silva R.H."/>
            <person name="de Melo A.L.T.M."/>
            <person name="Pandolfi V."/>
            <person name="Bustamante F.O."/>
            <person name="Brasileiro-Vidal A.C."/>
            <person name="Benko-Iseppon A.M."/>
        </authorList>
    </citation>
    <scope>NUCLEOTIDE SEQUENCE [LARGE SCALE GENOMIC DNA]</scope>
    <source>
        <tissue evidence="2">Leaves</tissue>
    </source>
</reference>
<protein>
    <submittedName>
        <fullName evidence="2">Uncharacterized protein</fullName>
    </submittedName>
</protein>
<dbReference type="Proteomes" id="UP001341840">
    <property type="component" value="Unassembled WGS sequence"/>
</dbReference>
<organism evidence="2 3">
    <name type="scientific">Stylosanthes scabra</name>
    <dbReference type="NCBI Taxonomy" id="79078"/>
    <lineage>
        <taxon>Eukaryota</taxon>
        <taxon>Viridiplantae</taxon>
        <taxon>Streptophyta</taxon>
        <taxon>Embryophyta</taxon>
        <taxon>Tracheophyta</taxon>
        <taxon>Spermatophyta</taxon>
        <taxon>Magnoliopsida</taxon>
        <taxon>eudicotyledons</taxon>
        <taxon>Gunneridae</taxon>
        <taxon>Pentapetalae</taxon>
        <taxon>rosids</taxon>
        <taxon>fabids</taxon>
        <taxon>Fabales</taxon>
        <taxon>Fabaceae</taxon>
        <taxon>Papilionoideae</taxon>
        <taxon>50 kb inversion clade</taxon>
        <taxon>dalbergioids sensu lato</taxon>
        <taxon>Dalbergieae</taxon>
        <taxon>Pterocarpus clade</taxon>
        <taxon>Stylosanthes</taxon>
    </lineage>
</organism>
<feature type="compositionally biased region" description="Basic and acidic residues" evidence="1">
    <location>
        <begin position="66"/>
        <end position="85"/>
    </location>
</feature>
<feature type="region of interest" description="Disordered" evidence="1">
    <location>
        <begin position="1"/>
        <end position="152"/>
    </location>
</feature>
<evidence type="ECO:0000313" key="2">
    <source>
        <dbReference type="EMBL" id="MED6176698.1"/>
    </source>
</evidence>
<name>A0ABU6VVF9_9FABA</name>
<feature type="compositionally biased region" description="Polar residues" evidence="1">
    <location>
        <begin position="95"/>
        <end position="105"/>
    </location>
</feature>
<sequence length="207" mass="23412">MKDEKDEKGRVQKKNPKKKASLESESESEYEESPSSNESYSGSDSEETRSDELIQRKHNTKPNSARGEKRSKKEHDMNATEKMYEGNEPLHLSQLLAQGSVTGLHQNEEPTLAEAVKGIKKRKQQEKQARDRKKAKKPNEDAPIGSSEHEQNAIMLGSATIILGRDDSRNLIVDSPPITDHNHQFTRCLSILSNLLRKKSNLLIKKK</sequence>
<gene>
    <name evidence="2" type="ORF">PIB30_090698</name>
</gene>
<evidence type="ECO:0000313" key="3">
    <source>
        <dbReference type="Proteomes" id="UP001341840"/>
    </source>
</evidence>
<feature type="compositionally biased region" description="Basic and acidic residues" evidence="1">
    <location>
        <begin position="1"/>
        <end position="10"/>
    </location>
</feature>